<dbReference type="Pfam" id="PF00111">
    <property type="entry name" value="Fer2"/>
    <property type="match status" value="1"/>
</dbReference>
<evidence type="ECO:0000259" key="2">
    <source>
        <dbReference type="PROSITE" id="PS51085"/>
    </source>
</evidence>
<accession>A0A2P6AT47</accession>
<dbReference type="EMBL" id="PTQZ01000077">
    <property type="protein sequence ID" value="PQA45233.1"/>
    <property type="molecule type" value="Genomic_DNA"/>
</dbReference>
<feature type="compositionally biased region" description="Low complexity" evidence="1">
    <location>
        <begin position="7"/>
        <end position="29"/>
    </location>
</feature>
<dbReference type="CDD" id="cd00207">
    <property type="entry name" value="fer2"/>
    <property type="match status" value="1"/>
</dbReference>
<sequence length="119" mass="12428">MGRHPCRTLLRPRAAGAGRARTPPAPLATDDAAVRDVRVTLQASGRTLTVSTGDSLLEALEAQGLRPAHGCRMGICNSCACAKLDGVSQDLHSGEQNADPVSALRLCVSRARGDITLDL</sequence>
<feature type="region of interest" description="Disordered" evidence="1">
    <location>
        <begin position="1"/>
        <end position="29"/>
    </location>
</feature>
<protein>
    <recommendedName>
        <fullName evidence="2">2Fe-2S ferredoxin-type domain-containing protein</fullName>
    </recommendedName>
</protein>
<dbReference type="SUPFAM" id="SSF54292">
    <property type="entry name" value="2Fe-2S ferredoxin-like"/>
    <property type="match status" value="1"/>
</dbReference>
<dbReference type="Proteomes" id="UP000243900">
    <property type="component" value="Unassembled WGS sequence"/>
</dbReference>
<organism evidence="3 4">
    <name type="scientific">Amnimonas aquatica</name>
    <dbReference type="NCBI Taxonomy" id="2094561"/>
    <lineage>
        <taxon>Bacteria</taxon>
        <taxon>Pseudomonadati</taxon>
        <taxon>Pseudomonadota</taxon>
        <taxon>Gammaproteobacteria</taxon>
        <taxon>Moraxellales</taxon>
        <taxon>Moraxellaceae</taxon>
        <taxon>Amnimonas</taxon>
    </lineage>
</organism>
<reference evidence="4" key="1">
    <citation type="submission" date="2018-02" db="EMBL/GenBank/DDBJ databases">
        <title>Genome sequencing of Solimonas sp. HR-BB.</title>
        <authorList>
            <person name="Lee Y."/>
            <person name="Jeon C.O."/>
        </authorList>
    </citation>
    <scope>NUCLEOTIDE SEQUENCE [LARGE SCALE GENOMIC DNA]</scope>
    <source>
        <strain evidence="4">HR-E</strain>
    </source>
</reference>
<dbReference type="PROSITE" id="PS51085">
    <property type="entry name" value="2FE2S_FER_2"/>
    <property type="match status" value="1"/>
</dbReference>
<proteinExistence type="predicted"/>
<evidence type="ECO:0000256" key="1">
    <source>
        <dbReference type="SAM" id="MobiDB-lite"/>
    </source>
</evidence>
<dbReference type="Gene3D" id="3.10.20.30">
    <property type="match status" value="1"/>
</dbReference>
<keyword evidence="4" id="KW-1185">Reference proteome</keyword>
<dbReference type="AlphaFoldDB" id="A0A2P6AT47"/>
<evidence type="ECO:0000313" key="3">
    <source>
        <dbReference type="EMBL" id="PQA45233.1"/>
    </source>
</evidence>
<evidence type="ECO:0000313" key="4">
    <source>
        <dbReference type="Proteomes" id="UP000243900"/>
    </source>
</evidence>
<dbReference type="GO" id="GO:0051536">
    <property type="term" value="F:iron-sulfur cluster binding"/>
    <property type="evidence" value="ECO:0007669"/>
    <property type="project" value="InterPro"/>
</dbReference>
<dbReference type="InterPro" id="IPR001041">
    <property type="entry name" value="2Fe-2S_ferredoxin-type"/>
</dbReference>
<comment type="caution">
    <text evidence="3">The sequence shown here is derived from an EMBL/GenBank/DDBJ whole genome shotgun (WGS) entry which is preliminary data.</text>
</comment>
<name>A0A2P6AT47_9GAMM</name>
<dbReference type="InterPro" id="IPR036010">
    <property type="entry name" value="2Fe-2S_ferredoxin-like_sf"/>
</dbReference>
<dbReference type="InterPro" id="IPR012675">
    <property type="entry name" value="Beta-grasp_dom_sf"/>
</dbReference>
<feature type="domain" description="2Fe-2S ferredoxin-type" evidence="2">
    <location>
        <begin position="35"/>
        <end position="119"/>
    </location>
</feature>
<gene>
    <name evidence="3" type="ORF">C5O18_04595</name>
</gene>